<dbReference type="AlphaFoldDB" id="A0AB32X2B0"/>
<dbReference type="InterPro" id="IPR012337">
    <property type="entry name" value="RNaseH-like_sf"/>
</dbReference>
<proteinExistence type="predicted"/>
<evidence type="ECO:0000313" key="2">
    <source>
        <dbReference type="Proteomes" id="UP000694886"/>
    </source>
</evidence>
<dbReference type="Gene3D" id="3.30.420.10">
    <property type="entry name" value="Ribonuclease H-like superfamily/Ribonuclease H"/>
    <property type="match status" value="1"/>
</dbReference>
<evidence type="ECO:0000313" key="3">
    <source>
        <dbReference type="RefSeq" id="XP_017985251.1"/>
    </source>
</evidence>
<sequence length="207" mass="24235">MLYYTTWLVAKLDPIKYIFEKPFLFGRIARWQVPLSEYDIVYVSQKSIKRSVIVDLLVDRVVEDYEPVKFDFLDEDLMAILHLEKEGPNELSPWRMYFDGASNALGHGIEVVLISPYGKYYPATARLNFNYTNNMAEYEALVMGLQVAIDMKVNTIEVYRDSALVICQMRGKWETRDSKLVPYQKLVIELSKQFKKISFNHLPQEEN</sequence>
<evidence type="ECO:0000259" key="1">
    <source>
        <dbReference type="PROSITE" id="PS50879"/>
    </source>
</evidence>
<feature type="domain" description="RNase H type-1" evidence="1">
    <location>
        <begin position="90"/>
        <end position="207"/>
    </location>
</feature>
<protein>
    <submittedName>
        <fullName evidence="3">Uncharacterized protein LOC108663871</fullName>
    </submittedName>
</protein>
<reference evidence="3" key="1">
    <citation type="submission" date="2025-08" db="UniProtKB">
        <authorList>
            <consortium name="RefSeq"/>
        </authorList>
    </citation>
    <scope>IDENTIFICATION</scope>
</reference>
<dbReference type="InterPro" id="IPR002156">
    <property type="entry name" value="RNaseH_domain"/>
</dbReference>
<dbReference type="Pfam" id="PF13456">
    <property type="entry name" value="RVT_3"/>
    <property type="match status" value="1"/>
</dbReference>
<dbReference type="Proteomes" id="UP000694886">
    <property type="component" value="Unplaced"/>
</dbReference>
<gene>
    <name evidence="3" type="primary">LOC108663871</name>
</gene>
<dbReference type="KEGG" id="tcc:108663871"/>
<dbReference type="RefSeq" id="XP_017985251.1">
    <property type="nucleotide sequence ID" value="XM_018129762.1"/>
</dbReference>
<name>A0AB32X2B0_THECC</name>
<dbReference type="PANTHER" id="PTHR48475">
    <property type="entry name" value="RIBONUCLEASE H"/>
    <property type="match status" value="1"/>
</dbReference>
<dbReference type="InterPro" id="IPR036397">
    <property type="entry name" value="RNaseH_sf"/>
</dbReference>
<dbReference type="CDD" id="cd09279">
    <property type="entry name" value="RNase_HI_like"/>
    <property type="match status" value="1"/>
</dbReference>
<dbReference type="GeneID" id="108663871"/>
<dbReference type="PANTHER" id="PTHR48475:SF1">
    <property type="entry name" value="RNASE H TYPE-1 DOMAIN-CONTAINING PROTEIN"/>
    <property type="match status" value="1"/>
</dbReference>
<dbReference type="PROSITE" id="PS50879">
    <property type="entry name" value="RNASE_H_1"/>
    <property type="match status" value="1"/>
</dbReference>
<dbReference type="GO" id="GO:0003676">
    <property type="term" value="F:nucleic acid binding"/>
    <property type="evidence" value="ECO:0007669"/>
    <property type="project" value="InterPro"/>
</dbReference>
<organism evidence="2 3">
    <name type="scientific">Theobroma cacao</name>
    <name type="common">Cacao</name>
    <name type="synonym">Cocoa</name>
    <dbReference type="NCBI Taxonomy" id="3641"/>
    <lineage>
        <taxon>Eukaryota</taxon>
        <taxon>Viridiplantae</taxon>
        <taxon>Streptophyta</taxon>
        <taxon>Embryophyta</taxon>
        <taxon>Tracheophyta</taxon>
        <taxon>Spermatophyta</taxon>
        <taxon>Magnoliopsida</taxon>
        <taxon>eudicotyledons</taxon>
        <taxon>Gunneridae</taxon>
        <taxon>Pentapetalae</taxon>
        <taxon>rosids</taxon>
        <taxon>malvids</taxon>
        <taxon>Malvales</taxon>
        <taxon>Malvaceae</taxon>
        <taxon>Byttnerioideae</taxon>
        <taxon>Theobroma</taxon>
    </lineage>
</organism>
<dbReference type="SUPFAM" id="SSF53098">
    <property type="entry name" value="Ribonuclease H-like"/>
    <property type="match status" value="1"/>
</dbReference>
<dbReference type="GO" id="GO:0004523">
    <property type="term" value="F:RNA-DNA hybrid ribonuclease activity"/>
    <property type="evidence" value="ECO:0007669"/>
    <property type="project" value="InterPro"/>
</dbReference>
<accession>A0AB32X2B0</accession>